<dbReference type="InterPro" id="IPR013909">
    <property type="entry name" value="NuBaID_C"/>
</dbReference>
<dbReference type="InterPro" id="IPR012935">
    <property type="entry name" value="NuBaID_N"/>
</dbReference>
<dbReference type="Pfam" id="PF07967">
    <property type="entry name" value="zf-C3HC"/>
    <property type="match status" value="1"/>
</dbReference>
<gene>
    <name evidence="8" type="ORF">EHS25_002706</name>
</gene>
<dbReference type="STRING" id="1890683.A0A427YDL3"/>
<evidence type="ECO:0000256" key="3">
    <source>
        <dbReference type="ARBA" id="ARBA00022771"/>
    </source>
</evidence>
<feature type="domain" description="NuBaID C-terminal" evidence="7">
    <location>
        <begin position="322"/>
        <end position="409"/>
    </location>
</feature>
<keyword evidence="5" id="KW-0539">Nucleus</keyword>
<evidence type="ECO:0008006" key="10">
    <source>
        <dbReference type="Google" id="ProtNLM"/>
    </source>
</evidence>
<sequence length="453" mass="50232">MSESPDPDLLDVFRLLYDEPEWALDDEVRVFEASSQPQSQIPRAPNLMKDVTNRLQEETPALEVAAATPDVEVEEVEADVEPEPLEKRYSKRRFAEALNGLFSPSKRPRIYTPLSSAIPSIIPSTAPLPTLPPPTIYAPFSPLPLLSRLRTFRPSTFTPSFSPLTPLELALSGWTNTAREEVGCGSCGAKYGVGGLGEIVDVSVRREVARRLGKRIEQGHGKGCAWRVRKSPRELFTQLRQVLHPMLSSSLAPLAERIDVECLSTAPDIAWRSPISSSPQQILAASLSRHRTAEVAEVAEVTEVATASDTPLSVPRSLSELAATLALFAWYPYHPNLPSGTLSPKPRPTEILQCRFCERRVGLWAFRPGQLGQSGQSGQSHPRTFDLVGEHLSWCPIRPQITHAGTGTERAWWDDTSLLQPKEKGTASHRGGLEEVKGWVRVSERLEKKPWRR</sequence>
<dbReference type="GO" id="GO:0005634">
    <property type="term" value="C:nucleus"/>
    <property type="evidence" value="ECO:0007669"/>
    <property type="project" value="UniProtKB-SubCell"/>
</dbReference>
<dbReference type="Pfam" id="PF08600">
    <property type="entry name" value="NuBaID_C"/>
    <property type="match status" value="1"/>
</dbReference>
<evidence type="ECO:0000259" key="7">
    <source>
        <dbReference type="Pfam" id="PF08600"/>
    </source>
</evidence>
<comment type="caution">
    <text evidence="8">The sequence shown here is derived from an EMBL/GenBank/DDBJ whole genome shotgun (WGS) entry which is preliminary data.</text>
</comment>
<proteinExistence type="predicted"/>
<accession>A0A427YDL3</accession>
<dbReference type="GO" id="GO:0008270">
    <property type="term" value="F:zinc ion binding"/>
    <property type="evidence" value="ECO:0007669"/>
    <property type="project" value="UniProtKB-KW"/>
</dbReference>
<dbReference type="AlphaFoldDB" id="A0A427YDL3"/>
<evidence type="ECO:0000256" key="4">
    <source>
        <dbReference type="ARBA" id="ARBA00022833"/>
    </source>
</evidence>
<dbReference type="OrthoDB" id="2592092at2759"/>
<protein>
    <recommendedName>
        <fullName evidence="10">C3HC-type domain-containing protein</fullName>
    </recommendedName>
</protein>
<feature type="domain" description="C3HC-type" evidence="6">
    <location>
        <begin position="141"/>
        <end position="262"/>
    </location>
</feature>
<name>A0A427YDL3_9TREE</name>
<keyword evidence="3" id="KW-0863">Zinc-finger</keyword>
<dbReference type="PANTHER" id="PTHR15835:SF6">
    <property type="entry name" value="ZINC FINGER C3HC-TYPE PROTEIN 1"/>
    <property type="match status" value="1"/>
</dbReference>
<keyword evidence="4" id="KW-0862">Zinc</keyword>
<keyword evidence="9" id="KW-1185">Reference proteome</keyword>
<organism evidence="8 9">
    <name type="scientific">Saitozyma podzolica</name>
    <dbReference type="NCBI Taxonomy" id="1890683"/>
    <lineage>
        <taxon>Eukaryota</taxon>
        <taxon>Fungi</taxon>
        <taxon>Dikarya</taxon>
        <taxon>Basidiomycota</taxon>
        <taxon>Agaricomycotina</taxon>
        <taxon>Tremellomycetes</taxon>
        <taxon>Tremellales</taxon>
        <taxon>Trimorphomycetaceae</taxon>
        <taxon>Saitozyma</taxon>
    </lineage>
</organism>
<evidence type="ECO:0000259" key="6">
    <source>
        <dbReference type="Pfam" id="PF07967"/>
    </source>
</evidence>
<dbReference type="PANTHER" id="PTHR15835">
    <property type="entry name" value="NUCLEAR-INTERACTING PARTNER OF ALK"/>
    <property type="match status" value="1"/>
</dbReference>
<evidence type="ECO:0000313" key="9">
    <source>
        <dbReference type="Proteomes" id="UP000279259"/>
    </source>
</evidence>
<evidence type="ECO:0000256" key="2">
    <source>
        <dbReference type="ARBA" id="ARBA00022723"/>
    </source>
</evidence>
<evidence type="ECO:0000256" key="1">
    <source>
        <dbReference type="ARBA" id="ARBA00004123"/>
    </source>
</evidence>
<reference evidence="8 9" key="1">
    <citation type="submission" date="2018-11" db="EMBL/GenBank/DDBJ databases">
        <title>Genome sequence of Saitozyma podzolica DSM 27192.</title>
        <authorList>
            <person name="Aliyu H."/>
            <person name="Gorte O."/>
            <person name="Ochsenreither K."/>
        </authorList>
    </citation>
    <scope>NUCLEOTIDE SEQUENCE [LARGE SCALE GENOMIC DNA]</scope>
    <source>
        <strain evidence="8 9">DSM 27192</strain>
    </source>
</reference>
<comment type="subcellular location">
    <subcellularLocation>
        <location evidence="1">Nucleus</location>
    </subcellularLocation>
</comment>
<keyword evidence="2" id="KW-0479">Metal-binding</keyword>
<evidence type="ECO:0000256" key="5">
    <source>
        <dbReference type="ARBA" id="ARBA00023242"/>
    </source>
</evidence>
<evidence type="ECO:0000313" key="8">
    <source>
        <dbReference type="EMBL" id="RSH89044.1"/>
    </source>
</evidence>
<dbReference type="Proteomes" id="UP000279259">
    <property type="component" value="Unassembled WGS sequence"/>
</dbReference>
<dbReference type="EMBL" id="RSCD01000015">
    <property type="protein sequence ID" value="RSH89044.1"/>
    <property type="molecule type" value="Genomic_DNA"/>
</dbReference>